<name>A0A0W0FMR1_MONRR</name>
<comment type="caution">
    <text evidence="2">The sequence shown here is derived from an EMBL/GenBank/DDBJ whole genome shotgun (WGS) entry which is preliminary data.</text>
</comment>
<feature type="compositionally biased region" description="Low complexity" evidence="1">
    <location>
        <begin position="1"/>
        <end position="24"/>
    </location>
</feature>
<sequence length="358" mass="39370">MDAYNTSSYGNSSSSRSYPYPHTHLGQVPGDGSAQQDVSAIHHQAPTIYADHGSSNSNTKYPYPTAVSYSPGSTVAPLVDERNGHGVHHAHTDYGVHDDQLVKRSGRRSSVNSGNSYPYPVPGRRTSQSDGNQNQPRPSRKHSITSQVGPSYILTNATGGPLGPSNHIILPQEAYHDDSYLPNQQLGGGFRRPPISFQVKGFPELGVRMSAILGEPDLPLVGGEDKVFKDGYKEIRMRLLWPGYSCFPFERRIKTCDSQILRSHLLLALAKAIMSFLIHIPTNKTSVECGFEAYQIKMASGKPGFTGGELFITGLIHRGGPNWQPEIWYPIDMPQHKEAMNDLPHTPPILIITHLVVL</sequence>
<protein>
    <submittedName>
        <fullName evidence="2">Uncharacterized protein</fullName>
    </submittedName>
</protein>
<evidence type="ECO:0000256" key="1">
    <source>
        <dbReference type="SAM" id="MobiDB-lite"/>
    </source>
</evidence>
<organism evidence="2 3">
    <name type="scientific">Moniliophthora roreri</name>
    <name type="common">Frosty pod rot fungus</name>
    <name type="synonym">Monilia roreri</name>
    <dbReference type="NCBI Taxonomy" id="221103"/>
    <lineage>
        <taxon>Eukaryota</taxon>
        <taxon>Fungi</taxon>
        <taxon>Dikarya</taxon>
        <taxon>Basidiomycota</taxon>
        <taxon>Agaricomycotina</taxon>
        <taxon>Agaricomycetes</taxon>
        <taxon>Agaricomycetidae</taxon>
        <taxon>Agaricales</taxon>
        <taxon>Marasmiineae</taxon>
        <taxon>Marasmiaceae</taxon>
        <taxon>Moniliophthora</taxon>
    </lineage>
</organism>
<evidence type="ECO:0000313" key="2">
    <source>
        <dbReference type="EMBL" id="KTB37589.1"/>
    </source>
</evidence>
<feature type="compositionally biased region" description="Basic and acidic residues" evidence="1">
    <location>
        <begin position="79"/>
        <end position="102"/>
    </location>
</feature>
<gene>
    <name evidence="2" type="ORF">WG66_9828</name>
</gene>
<accession>A0A0W0FMR1</accession>
<feature type="compositionally biased region" description="Polar residues" evidence="1">
    <location>
        <begin position="125"/>
        <end position="137"/>
    </location>
</feature>
<feature type="region of interest" description="Disordered" evidence="1">
    <location>
        <begin position="1"/>
        <end position="38"/>
    </location>
</feature>
<dbReference type="AlphaFoldDB" id="A0A0W0FMR1"/>
<dbReference type="Proteomes" id="UP000054988">
    <property type="component" value="Unassembled WGS sequence"/>
</dbReference>
<feature type="compositionally biased region" description="Polar residues" evidence="1">
    <location>
        <begin position="144"/>
        <end position="157"/>
    </location>
</feature>
<feature type="region of interest" description="Disordered" evidence="1">
    <location>
        <begin position="74"/>
        <end position="157"/>
    </location>
</feature>
<dbReference type="eggNOG" id="ENOG502R0VV">
    <property type="taxonomic scope" value="Eukaryota"/>
</dbReference>
<dbReference type="EMBL" id="LATX01001838">
    <property type="protein sequence ID" value="KTB37589.1"/>
    <property type="molecule type" value="Genomic_DNA"/>
</dbReference>
<evidence type="ECO:0000313" key="3">
    <source>
        <dbReference type="Proteomes" id="UP000054988"/>
    </source>
</evidence>
<proteinExistence type="predicted"/>
<reference evidence="2 3" key="1">
    <citation type="submission" date="2015-12" db="EMBL/GenBank/DDBJ databases">
        <title>Draft genome sequence of Moniliophthora roreri, the causal agent of frosty pod rot of cacao.</title>
        <authorList>
            <person name="Aime M.C."/>
            <person name="Diaz-Valderrama J.R."/>
            <person name="Kijpornyongpan T."/>
            <person name="Phillips-Mora W."/>
        </authorList>
    </citation>
    <scope>NUCLEOTIDE SEQUENCE [LARGE SCALE GENOMIC DNA]</scope>
    <source>
        <strain evidence="2 3">MCA 2952</strain>
    </source>
</reference>